<dbReference type="CDD" id="cd11610">
    <property type="entry name" value="eIF2D_N"/>
    <property type="match status" value="1"/>
</dbReference>
<evidence type="ECO:0000256" key="1">
    <source>
        <dbReference type="ARBA" id="ARBA00022490"/>
    </source>
</evidence>
<dbReference type="Pfam" id="PF26291">
    <property type="entry name" value="SWIB_eIF2D"/>
    <property type="match status" value="1"/>
</dbReference>
<dbReference type="InterPro" id="IPR015947">
    <property type="entry name" value="PUA-like_sf"/>
</dbReference>
<dbReference type="Pfam" id="PF17832">
    <property type="entry name" value="Pre-PUA"/>
    <property type="match status" value="1"/>
</dbReference>
<gene>
    <name evidence="4" type="primary">LOC106817922</name>
</gene>
<dbReference type="Gene3D" id="3.10.400.20">
    <property type="match status" value="1"/>
</dbReference>
<proteinExistence type="predicted"/>
<dbReference type="InterPro" id="IPR048248">
    <property type="entry name" value="PUA_eIF2d-like"/>
</dbReference>
<dbReference type="PANTHER" id="PTHR12217:SF4">
    <property type="entry name" value="EUKARYOTIC TRANSLATION INITIATION FACTOR 2D"/>
    <property type="match status" value="1"/>
</dbReference>
<dbReference type="CDD" id="cd21156">
    <property type="entry name" value="PUA_eIF2d-like"/>
    <property type="match status" value="1"/>
</dbReference>
<dbReference type="InterPro" id="IPR039757">
    <property type="entry name" value="EIF2D"/>
</dbReference>
<dbReference type="InterPro" id="IPR048247">
    <property type="entry name" value="eIF2D_N"/>
</dbReference>
<evidence type="ECO:0000259" key="2">
    <source>
        <dbReference type="PROSITE" id="PS50296"/>
    </source>
</evidence>
<feature type="domain" description="SUI1" evidence="2">
    <location>
        <begin position="493"/>
        <end position="566"/>
    </location>
</feature>
<dbReference type="InterPro" id="IPR001950">
    <property type="entry name" value="SUI1"/>
</dbReference>
<dbReference type="PROSITE" id="PS50296">
    <property type="entry name" value="SUI1"/>
    <property type="match status" value="1"/>
</dbReference>
<dbReference type="InterPro" id="IPR057429">
    <property type="entry name" value="WH_eIF2D"/>
</dbReference>
<dbReference type="Gene3D" id="3.30.780.10">
    <property type="entry name" value="SUI1-like domain"/>
    <property type="match status" value="1"/>
</dbReference>
<dbReference type="Pfam" id="PF01253">
    <property type="entry name" value="SUI1"/>
    <property type="match status" value="1"/>
</dbReference>
<sequence length="585" mass="63806">MFLKPYRVKSNTAIKGSDRRKLRASVTQAYPISDEQVSELIPAKDPMTVMKLYTYAGETVHAYTVDNNPIFFELENVIYPTVYTLWKHPDLLPALTTWPSVFKNLSQGADLMLPGVILKNDIFEALGKRNKGAPVAISLKGNRAPVAVGRTLLSTEDMYMSAMRGKGVAVLHSYMDQLWSHGNKSTLPELAEQTQEFAVDESEGIEDAEEEERPEVAVEGQPANVNLPQIDTLEISEALEALASPVSNDGQAAEIGSEASATNAEESGMERMDALLLHCLCAALKTSGKKMELPCLTSAFYSAHMLPAVPPGARLDIKKSSYKKLSRFLQAMQREGLVSTKELTRGVDSLVAINHAHPRLRQFVVPPPQERVSATPEESKEVAGGPRVVEMFAVNAAVLPIFARQGYSKGAALAAADVREVVTEHVRRADGRQGALVAIDPSLADIVLPRGDATTHLRWDELMRRVQTKMQPAHQVALPGREPFVRKGKLQPIALALHQRSGNKKVTLVSNLESFGIDPAEFAHEVQVGVACSTSVGPLPGKGALAQVLVQGNQVRFIAALLADKYKVNPRYVTGLEHAPKKKRN</sequence>
<name>A0ABM1F0Z8_PRICU</name>
<keyword evidence="1" id="KW-0963">Cytoplasm</keyword>
<organism evidence="3 4">
    <name type="scientific">Priapulus caudatus</name>
    <name type="common">Priapulid worm</name>
    <dbReference type="NCBI Taxonomy" id="37621"/>
    <lineage>
        <taxon>Eukaryota</taxon>
        <taxon>Metazoa</taxon>
        <taxon>Ecdysozoa</taxon>
        <taxon>Scalidophora</taxon>
        <taxon>Priapulida</taxon>
        <taxon>Priapulimorpha</taxon>
        <taxon>Priapulimorphida</taxon>
        <taxon>Priapulidae</taxon>
        <taxon>Priapulus</taxon>
    </lineage>
</organism>
<evidence type="ECO:0000313" key="3">
    <source>
        <dbReference type="Proteomes" id="UP000695022"/>
    </source>
</evidence>
<dbReference type="Pfam" id="PF25304">
    <property type="entry name" value="WHD_eIF2D"/>
    <property type="match status" value="1"/>
</dbReference>
<dbReference type="CDD" id="cd11608">
    <property type="entry name" value="eIF2D_C"/>
    <property type="match status" value="1"/>
</dbReference>
<dbReference type="InterPro" id="IPR036877">
    <property type="entry name" value="SUI1_dom_sf"/>
</dbReference>
<dbReference type="GeneID" id="106817922"/>
<dbReference type="SUPFAM" id="SSF88697">
    <property type="entry name" value="PUA domain-like"/>
    <property type="match status" value="1"/>
</dbReference>
<dbReference type="InterPro" id="IPR058886">
    <property type="entry name" value="SWIB_eIF2D"/>
</dbReference>
<dbReference type="InterPro" id="IPR041366">
    <property type="entry name" value="Pre-PUA"/>
</dbReference>
<accession>A0ABM1F0Z8</accession>
<dbReference type="InterPro" id="IPR004521">
    <property type="entry name" value="Uncharacterised_CHP00451"/>
</dbReference>
<dbReference type="SUPFAM" id="SSF55159">
    <property type="entry name" value="eIF1-like"/>
    <property type="match status" value="1"/>
</dbReference>
<dbReference type="InterPro" id="IPR039759">
    <property type="entry name" value="eIF2D_SUI1"/>
</dbReference>
<dbReference type="PROSITE" id="PS50890">
    <property type="entry name" value="PUA"/>
    <property type="match status" value="1"/>
</dbReference>
<dbReference type="RefSeq" id="XP_014678119.1">
    <property type="nucleotide sequence ID" value="XM_014822633.1"/>
</dbReference>
<dbReference type="PANTHER" id="PTHR12217">
    <property type="entry name" value="EUKARYOTIC TRANSLATION INITIATION FACTOR 2D"/>
    <property type="match status" value="1"/>
</dbReference>
<dbReference type="NCBIfam" id="TIGR00451">
    <property type="entry name" value="unchar_dom_2"/>
    <property type="match status" value="1"/>
</dbReference>
<dbReference type="Proteomes" id="UP000695022">
    <property type="component" value="Unplaced"/>
</dbReference>
<dbReference type="Pfam" id="PF26292">
    <property type="entry name" value="PUA_elF2D"/>
    <property type="match status" value="1"/>
</dbReference>
<reference evidence="4" key="1">
    <citation type="submission" date="2025-08" db="UniProtKB">
        <authorList>
            <consortium name="RefSeq"/>
        </authorList>
    </citation>
    <scope>IDENTIFICATION</scope>
</reference>
<protein>
    <submittedName>
        <fullName evidence="4">Eukaryotic translation initiation factor 2D-like</fullName>
    </submittedName>
</protein>
<keyword evidence="3" id="KW-1185">Reference proteome</keyword>
<evidence type="ECO:0000313" key="4">
    <source>
        <dbReference type="RefSeq" id="XP_014678119.1"/>
    </source>
</evidence>